<keyword evidence="1" id="KW-1133">Transmembrane helix</keyword>
<reference evidence="2 3" key="1">
    <citation type="submission" date="2018-04" db="EMBL/GenBank/DDBJ databases">
        <title>Massilia violaceinigra sp. nov., a novel purple-pigmented bacterium isolated from Tianshan glacier, Xinjiang, China.</title>
        <authorList>
            <person name="Wang H."/>
        </authorList>
    </citation>
    <scope>NUCLEOTIDE SEQUENCE [LARGE SCALE GENOMIC DNA]</scope>
    <source>
        <strain evidence="2 3">B448-2</strain>
    </source>
</reference>
<evidence type="ECO:0000313" key="3">
    <source>
        <dbReference type="Proteomes" id="UP000241421"/>
    </source>
</evidence>
<protein>
    <submittedName>
        <fullName evidence="2">Uncharacterized protein</fullName>
    </submittedName>
</protein>
<name>A0A2U2HF86_9BURK</name>
<feature type="non-terminal residue" evidence="2">
    <location>
        <position position="113"/>
    </location>
</feature>
<dbReference type="EMBL" id="PXWF02000292">
    <property type="protein sequence ID" value="PWF42723.1"/>
    <property type="molecule type" value="Genomic_DNA"/>
</dbReference>
<dbReference type="Proteomes" id="UP000241421">
    <property type="component" value="Unassembled WGS sequence"/>
</dbReference>
<feature type="transmembrane region" description="Helical" evidence="1">
    <location>
        <begin position="51"/>
        <end position="76"/>
    </location>
</feature>
<keyword evidence="3" id="KW-1185">Reference proteome</keyword>
<sequence>MYFTVVNTKLLQAPHKNKSGIFVEEAETVGLHIDGLHIDHFFLNKQVTPRMLGTIAFALCAITAHLAGLRTISLIAAGGKGFNRRHVGYKFWPKLGFDAPLVQHPLNKFNNYL</sequence>
<evidence type="ECO:0000256" key="1">
    <source>
        <dbReference type="SAM" id="Phobius"/>
    </source>
</evidence>
<keyword evidence="1" id="KW-0472">Membrane</keyword>
<evidence type="ECO:0000313" key="2">
    <source>
        <dbReference type="EMBL" id="PWF42723.1"/>
    </source>
</evidence>
<dbReference type="AlphaFoldDB" id="A0A2U2HF86"/>
<comment type="caution">
    <text evidence="2">The sequence shown here is derived from an EMBL/GenBank/DDBJ whole genome shotgun (WGS) entry which is preliminary data.</text>
</comment>
<accession>A0A2U2HF86</accession>
<keyword evidence="1" id="KW-0812">Transmembrane</keyword>
<organism evidence="2 3">
    <name type="scientific">Massilia glaciei</name>
    <dbReference type="NCBI Taxonomy" id="1524097"/>
    <lineage>
        <taxon>Bacteria</taxon>
        <taxon>Pseudomonadati</taxon>
        <taxon>Pseudomonadota</taxon>
        <taxon>Betaproteobacteria</taxon>
        <taxon>Burkholderiales</taxon>
        <taxon>Oxalobacteraceae</taxon>
        <taxon>Telluria group</taxon>
        <taxon>Massilia</taxon>
    </lineage>
</organism>
<proteinExistence type="predicted"/>
<gene>
    <name evidence="2" type="ORF">C7C56_022295</name>
</gene>